<feature type="chain" id="PRO_5038909211" evidence="2">
    <location>
        <begin position="22"/>
        <end position="141"/>
    </location>
</feature>
<reference evidence="3 4" key="1">
    <citation type="submission" date="2019-06" db="EMBL/GenBank/DDBJ databases">
        <title>Sequencing the genomes of 1000 actinobacteria strains.</title>
        <authorList>
            <person name="Klenk H.-P."/>
        </authorList>
    </citation>
    <scope>NUCLEOTIDE SEQUENCE [LARGE SCALE GENOMIC DNA]</scope>
    <source>
        <strain evidence="3 4">DSM 43866</strain>
    </source>
</reference>
<evidence type="ECO:0000256" key="1">
    <source>
        <dbReference type="SAM" id="MobiDB-lite"/>
    </source>
</evidence>
<comment type="caution">
    <text evidence="3">The sequence shown here is derived from an EMBL/GenBank/DDBJ whole genome shotgun (WGS) entry which is preliminary data.</text>
</comment>
<feature type="signal peptide" evidence="2">
    <location>
        <begin position="1"/>
        <end position="21"/>
    </location>
</feature>
<name>A0A561VCB7_ACTTI</name>
<evidence type="ECO:0000313" key="4">
    <source>
        <dbReference type="Proteomes" id="UP000320239"/>
    </source>
</evidence>
<evidence type="ECO:0000313" key="3">
    <source>
        <dbReference type="EMBL" id="TWG09227.1"/>
    </source>
</evidence>
<proteinExistence type="predicted"/>
<dbReference type="RefSeq" id="WP_122978505.1">
    <property type="nucleotide sequence ID" value="NZ_BOMX01000174.1"/>
</dbReference>
<dbReference type="AlphaFoldDB" id="A0A561VCB7"/>
<dbReference type="Proteomes" id="UP000320239">
    <property type="component" value="Unassembled WGS sequence"/>
</dbReference>
<dbReference type="EMBL" id="VIWY01000009">
    <property type="protein sequence ID" value="TWG09227.1"/>
    <property type="molecule type" value="Genomic_DNA"/>
</dbReference>
<sequence>MGRTGKALLFAAPLAAGAAVAAARRRRGATPASRRSHVLTVFRPLAELEATQLPGSLREIADGVQITLRAAPGGRGTEIAVRIPEGSAVTDGEVRRALRETRSLLEAGDVLLPSGPATTTPTWRNRPLQAATRNGREGGLL</sequence>
<gene>
    <name evidence="3" type="ORF">FHX34_10926</name>
</gene>
<accession>A0A561VCB7</accession>
<organism evidence="3 4">
    <name type="scientific">Actinoplanes teichomyceticus</name>
    <dbReference type="NCBI Taxonomy" id="1867"/>
    <lineage>
        <taxon>Bacteria</taxon>
        <taxon>Bacillati</taxon>
        <taxon>Actinomycetota</taxon>
        <taxon>Actinomycetes</taxon>
        <taxon>Micromonosporales</taxon>
        <taxon>Micromonosporaceae</taxon>
        <taxon>Actinoplanes</taxon>
    </lineage>
</organism>
<feature type="region of interest" description="Disordered" evidence="1">
    <location>
        <begin position="111"/>
        <end position="141"/>
    </location>
</feature>
<keyword evidence="4" id="KW-1185">Reference proteome</keyword>
<evidence type="ECO:0000256" key="2">
    <source>
        <dbReference type="SAM" id="SignalP"/>
    </source>
</evidence>
<dbReference type="OrthoDB" id="3695445at2"/>
<protein>
    <submittedName>
        <fullName evidence="3">Uncharacterized protein</fullName>
    </submittedName>
</protein>
<keyword evidence="2" id="KW-0732">Signal</keyword>